<name>A0A0S4IK21_BODSA</name>
<dbReference type="EMBL" id="CYKH01000223">
    <property type="protein sequence ID" value="CUE99261.1"/>
    <property type="molecule type" value="Genomic_DNA"/>
</dbReference>
<sequence length="1388" mass="147065">MVMLRSVEYNVTYGLVYGGADGDSTPLSDMHIYHYDKETWLAVTPPPDFNQLPPTLMLPAMVATGGENFTVFFGASSTLGLSRSVYEGVLDLKSMSVVSFRLINANATNPEDGLPGGRVGPCCVHYSGHPLTMCFGGVDGIDMLGDTWLYNHTNGTSTLIQPPSDAALYPSPRFAAQCDYLPQDKSALVYGGFLDGSRNPVQDSNIYAFSFETYQWSVLGDTTSVVPVRGAGAMFVTNNGKNIEIVGGQGAIDVLGDRWIMSVLSDTPSSSTTTSISAPTNVEEDDLVPEARQYHVSVQIGGGFLIAFGLGSVLYNNVYFCANLTQSGAHQCLWLEITTGASLSVPSPRYSLSGCAKGNVVYFFGGFTSVDGSLMSNELWTLTLDFTSSDVVTGVWNMITPSSSVVTPSRARHQCVMSDANMILIAGVVGAPTSLSGSVVAFNLQQQVWVTLTVSPPLLPRAAFGLHYNGTHAFLVGGISTSLRGTEVLRDIVAVWEAVEGNGNLLLSQTIVTPYPVVRADAAVAGVGNNLMVCGGSLYESSQLYLGAPIDLQCAAVAIGDTAATGVQFYPMFRTNSYSRIVEAGGIGGSGAFVGDHFVFFGGSITQDQVERQDTYYDLTESFILSSFLCTQEQIAAAGSAAYKLPCLPCGLGSRNPTAAEVAANISCVFAPPGSYVAFNGQVIIPCPAGRASNIIGAGELDACELCAEGTYAPVPFSTKCLPCPANMRCPLGCSVPLSTAGMNSTVYQSQPAVMDDGETPPLPSSTAGTNSTVYQSQPAVMDDGETPPLIYTGAAVIVALLLIILAIVTYLAQSARKQRLAYFFNDGAREICRGVYDSYKRSHFGLDSERLRLALRDLGASRLPPEFVDRILAENDQSGAGHVTFSAFEEVIITFIERGLIQPFPGTGQDLNPGKALGRVKRSLSQFSFKNLDSYDTEHALGVEGEAIRIHSTLSGGVTRLLFNVLAVGAALALVGQFVYTNISEARATTPSVNYNAPLVTNSLEMKVSAIGGVLSRGDCVVVPSSSSVNINSTSSDRPEACLAGTGIVSLSAGIYSESNFTQTCTYDATISACTLALTCSQCSLDFGQTVSVGVKFDPNVYAQIIEVQVSVDTGINADATSGGWSALSGNWGSSDSSTTNPNGEISQSVIVISPSLTSDVFRGYPASVMTFPILPTSFEEVGNIITQNIITSTGYHVQLGSSVSGNTIDSSQVTQYFGVPVTIEFVTDSNILTVKRLPKATVLDFLSQMLGSITGMGGILVTLMQAYDAKFISQRHEKLRAELEEQALTGEQDNRSRGRFDNEDDDDDNSDGDDDADNIQEDTALYEDSINGLSQPKKKKKRNSKQKQVDGISLRSNGNGSVVSHKSNGPASSALDQELIPVNGSC</sequence>
<evidence type="ECO:0000256" key="3">
    <source>
        <dbReference type="SAM" id="MobiDB-lite"/>
    </source>
</evidence>
<accession>A0A0S4IK21</accession>
<reference evidence="6" key="1">
    <citation type="submission" date="2015-09" db="EMBL/GenBank/DDBJ databases">
        <authorList>
            <consortium name="Pathogen Informatics"/>
        </authorList>
    </citation>
    <scope>NUCLEOTIDE SEQUENCE [LARGE SCALE GENOMIC DNA]</scope>
    <source>
        <strain evidence="6">Lake Konstanz</strain>
    </source>
</reference>
<dbReference type="InterPro" id="IPR011043">
    <property type="entry name" value="Gal_Oxase/kelch_b-propeller"/>
</dbReference>
<feature type="compositionally biased region" description="Basic and acidic residues" evidence="3">
    <location>
        <begin position="1294"/>
        <end position="1303"/>
    </location>
</feature>
<keyword evidence="1" id="KW-0677">Repeat</keyword>
<dbReference type="PANTHER" id="PTHR47435:SF4">
    <property type="entry name" value="KELCH REPEAT PROTEIN (AFU_ORTHOLOGUE AFUA_5G12780)"/>
    <property type="match status" value="1"/>
</dbReference>
<dbReference type="Pfam" id="PF24681">
    <property type="entry name" value="Kelch_KLHDC2_KLHL20_DRC7"/>
    <property type="match status" value="1"/>
</dbReference>
<feature type="transmembrane region" description="Helical" evidence="4">
    <location>
        <begin position="962"/>
        <end position="981"/>
    </location>
</feature>
<feature type="transmembrane region" description="Helical" evidence="4">
    <location>
        <begin position="790"/>
        <end position="813"/>
    </location>
</feature>
<feature type="compositionally biased region" description="Basic residues" evidence="3">
    <location>
        <begin position="1338"/>
        <end position="1347"/>
    </location>
</feature>
<keyword evidence="4 5" id="KW-0812">Transmembrane</keyword>
<dbReference type="Gene3D" id="2.120.10.80">
    <property type="entry name" value="Kelch-type beta propeller"/>
    <property type="match status" value="2"/>
</dbReference>
<evidence type="ECO:0000256" key="1">
    <source>
        <dbReference type="ARBA" id="ARBA00022737"/>
    </source>
</evidence>
<evidence type="ECO:0000256" key="2">
    <source>
        <dbReference type="ARBA" id="ARBA00023004"/>
    </source>
</evidence>
<feature type="compositionally biased region" description="Acidic residues" evidence="3">
    <location>
        <begin position="1304"/>
        <end position="1322"/>
    </location>
</feature>
<proteinExistence type="predicted"/>
<gene>
    <name evidence="5" type="ORF">BSAL_58000</name>
</gene>
<keyword evidence="4" id="KW-0472">Membrane</keyword>
<dbReference type="PANTHER" id="PTHR47435">
    <property type="entry name" value="KELCH REPEAT PROTEIN (AFU_ORTHOLOGUE AFUA_5G12780)"/>
    <property type="match status" value="1"/>
</dbReference>
<keyword evidence="6" id="KW-1185">Reference proteome</keyword>
<organism evidence="5 6">
    <name type="scientific">Bodo saltans</name>
    <name type="common">Flagellated protozoan</name>
    <dbReference type="NCBI Taxonomy" id="75058"/>
    <lineage>
        <taxon>Eukaryota</taxon>
        <taxon>Discoba</taxon>
        <taxon>Euglenozoa</taxon>
        <taxon>Kinetoplastea</taxon>
        <taxon>Metakinetoplastina</taxon>
        <taxon>Eubodonida</taxon>
        <taxon>Bodonidae</taxon>
        <taxon>Bodo</taxon>
    </lineage>
</organism>
<feature type="region of interest" description="Disordered" evidence="3">
    <location>
        <begin position="1288"/>
        <end position="1388"/>
    </location>
</feature>
<evidence type="ECO:0000313" key="6">
    <source>
        <dbReference type="Proteomes" id="UP000051952"/>
    </source>
</evidence>
<dbReference type="GO" id="GO:0019760">
    <property type="term" value="P:glucosinolate metabolic process"/>
    <property type="evidence" value="ECO:0007669"/>
    <property type="project" value="UniProtKB-ARBA"/>
</dbReference>
<evidence type="ECO:0000256" key="4">
    <source>
        <dbReference type="SAM" id="Phobius"/>
    </source>
</evidence>
<dbReference type="Proteomes" id="UP000051952">
    <property type="component" value="Unassembled WGS sequence"/>
</dbReference>
<keyword evidence="2" id="KW-0408">Iron</keyword>
<keyword evidence="4" id="KW-1133">Transmembrane helix</keyword>
<evidence type="ECO:0000313" key="5">
    <source>
        <dbReference type="EMBL" id="CUE99261.1"/>
    </source>
</evidence>
<dbReference type="InterPro" id="IPR015915">
    <property type="entry name" value="Kelch-typ_b-propeller"/>
</dbReference>
<feature type="compositionally biased region" description="Polar residues" evidence="3">
    <location>
        <begin position="1356"/>
        <end position="1377"/>
    </location>
</feature>
<dbReference type="VEuPathDB" id="TriTrypDB:BSAL_58000"/>
<dbReference type="SUPFAM" id="SSF50965">
    <property type="entry name" value="Galactose oxidase, central domain"/>
    <property type="match status" value="2"/>
</dbReference>
<protein>
    <submittedName>
        <fullName evidence="5">Transmembrane protein, putative</fullName>
    </submittedName>
</protein>
<dbReference type="SUPFAM" id="SSF117281">
    <property type="entry name" value="Kelch motif"/>
    <property type="match status" value="1"/>
</dbReference>